<proteinExistence type="predicted"/>
<reference evidence="3 4" key="1">
    <citation type="submission" date="2017-05" db="EMBL/GenBank/DDBJ databases">
        <authorList>
            <person name="Varghese N."/>
            <person name="Submissions S."/>
        </authorList>
    </citation>
    <scope>NUCLEOTIDE SEQUENCE [LARGE SCALE GENOMIC DNA]</scope>
    <source>
        <strain evidence="3 4">DSM 21342</strain>
    </source>
</reference>
<dbReference type="InterPro" id="IPR001387">
    <property type="entry name" value="Cro/C1-type_HTH"/>
</dbReference>
<accession>A0A521D8V5</accession>
<dbReference type="RefSeq" id="WP_142604013.1">
    <property type="nucleotide sequence ID" value="NZ_FXSZ01000006.1"/>
</dbReference>
<evidence type="ECO:0000313" key="4">
    <source>
        <dbReference type="Proteomes" id="UP000315971"/>
    </source>
</evidence>
<dbReference type="InterPro" id="IPR050807">
    <property type="entry name" value="TransReg_Diox_bact_type"/>
</dbReference>
<dbReference type="SMART" id="SM00530">
    <property type="entry name" value="HTH_XRE"/>
    <property type="match status" value="2"/>
</dbReference>
<dbReference type="CDD" id="cd06529">
    <property type="entry name" value="S24_LexA-like"/>
    <property type="match status" value="1"/>
</dbReference>
<keyword evidence="1" id="KW-0238">DNA-binding</keyword>
<feature type="domain" description="HTH cro/C1-type" evidence="2">
    <location>
        <begin position="10"/>
        <end position="41"/>
    </location>
</feature>
<protein>
    <submittedName>
        <fullName evidence="3">Helix-turn-helix</fullName>
    </submittedName>
</protein>
<dbReference type="InterPro" id="IPR010982">
    <property type="entry name" value="Lambda_DNA-bd_dom_sf"/>
</dbReference>
<dbReference type="CDD" id="cd00093">
    <property type="entry name" value="HTH_XRE"/>
    <property type="match status" value="2"/>
</dbReference>
<dbReference type="EMBL" id="FXSZ01000006">
    <property type="protein sequence ID" value="SMO68134.1"/>
    <property type="molecule type" value="Genomic_DNA"/>
</dbReference>
<dbReference type="SUPFAM" id="SSF47413">
    <property type="entry name" value="lambda repressor-like DNA-binding domains"/>
    <property type="match status" value="2"/>
</dbReference>
<dbReference type="AlphaFoldDB" id="A0A521D8V5"/>
<dbReference type="Gene3D" id="2.10.109.10">
    <property type="entry name" value="Umud Fragment, subunit A"/>
    <property type="match status" value="1"/>
</dbReference>
<dbReference type="Proteomes" id="UP000315971">
    <property type="component" value="Unassembled WGS sequence"/>
</dbReference>
<evidence type="ECO:0000259" key="2">
    <source>
        <dbReference type="PROSITE" id="PS50943"/>
    </source>
</evidence>
<dbReference type="OrthoDB" id="881597at2"/>
<dbReference type="PANTHER" id="PTHR46797">
    <property type="entry name" value="HTH-TYPE TRANSCRIPTIONAL REGULATOR"/>
    <property type="match status" value="1"/>
</dbReference>
<organism evidence="3 4">
    <name type="scientific">Solitalea koreensis</name>
    <dbReference type="NCBI Taxonomy" id="543615"/>
    <lineage>
        <taxon>Bacteria</taxon>
        <taxon>Pseudomonadati</taxon>
        <taxon>Bacteroidota</taxon>
        <taxon>Sphingobacteriia</taxon>
        <taxon>Sphingobacteriales</taxon>
        <taxon>Sphingobacteriaceae</taxon>
        <taxon>Solitalea</taxon>
    </lineage>
</organism>
<dbReference type="Pfam" id="PF00717">
    <property type="entry name" value="Peptidase_S24"/>
    <property type="match status" value="1"/>
</dbReference>
<gene>
    <name evidence="3" type="ORF">SAMN06265350_10677</name>
</gene>
<keyword evidence="4" id="KW-1185">Reference proteome</keyword>
<dbReference type="Gene3D" id="1.10.260.40">
    <property type="entry name" value="lambda repressor-like DNA-binding domains"/>
    <property type="match status" value="2"/>
</dbReference>
<feature type="domain" description="HTH cro/C1-type" evidence="2">
    <location>
        <begin position="97"/>
        <end position="131"/>
    </location>
</feature>
<dbReference type="InterPro" id="IPR015927">
    <property type="entry name" value="Peptidase_S24_S26A/B/C"/>
</dbReference>
<dbReference type="PROSITE" id="PS50943">
    <property type="entry name" value="HTH_CROC1"/>
    <property type="match status" value="2"/>
</dbReference>
<dbReference type="GO" id="GO:0003677">
    <property type="term" value="F:DNA binding"/>
    <property type="evidence" value="ECO:0007669"/>
    <property type="project" value="UniProtKB-KW"/>
</dbReference>
<dbReference type="Pfam" id="PF01381">
    <property type="entry name" value="HTH_3"/>
    <property type="match status" value="2"/>
</dbReference>
<name>A0A521D8V5_9SPHI</name>
<dbReference type="GO" id="GO:0003700">
    <property type="term" value="F:DNA-binding transcription factor activity"/>
    <property type="evidence" value="ECO:0007669"/>
    <property type="project" value="TreeGrafter"/>
</dbReference>
<evidence type="ECO:0000256" key="1">
    <source>
        <dbReference type="ARBA" id="ARBA00023125"/>
    </source>
</evidence>
<dbReference type="InterPro" id="IPR039418">
    <property type="entry name" value="LexA-like"/>
</dbReference>
<dbReference type="SUPFAM" id="SSF51306">
    <property type="entry name" value="LexA/Signal peptidase"/>
    <property type="match status" value="1"/>
</dbReference>
<dbReference type="PANTHER" id="PTHR46797:SF1">
    <property type="entry name" value="METHYLPHOSPHONATE SYNTHASE"/>
    <property type="match status" value="1"/>
</dbReference>
<dbReference type="InterPro" id="IPR036286">
    <property type="entry name" value="LexA/Signal_pep-like_sf"/>
</dbReference>
<sequence>MNTEFEYNRLRIAREQLGLTQKEAANSSGISQRDISQLESGIKKFFLLPYILFLNNNGINLNILFSNELNIQNLIIQKPTKITAIDPLNIQFDTNRFKYSRERAGLTQKQAADRSGLSQRDISQLESGQKKFIPIQYILFLTNIKADLNVIFRHRTSEPINSPSSSKIVEKPVEKPVQNKAPENRIFNAQLSIGAEYSKEIELEKSLETTPSNPLFTKEVKIEESVVKPAPLPVEPIAKKVEPTSISGIKFISIDEHDNYLKKHKDKTYLNTLPSISIPGYDKKLFRAFELQGRAMEPIFFEHDIVIASWLENKKQVENNQLYVLITNKEIVLRRLINCLDSSGEFILLSDNEKSSSQVISNDNVMEIWKFRTKITSSVDNLKAGFNELYYQLLKIQKELESIRTKLDK</sequence>
<dbReference type="GO" id="GO:0005829">
    <property type="term" value="C:cytosol"/>
    <property type="evidence" value="ECO:0007669"/>
    <property type="project" value="TreeGrafter"/>
</dbReference>
<evidence type="ECO:0000313" key="3">
    <source>
        <dbReference type="EMBL" id="SMO68134.1"/>
    </source>
</evidence>